<reference evidence="2 4" key="2">
    <citation type="journal article" date="2019" name="Emerg. Microbes Infect.">
        <title>Comprehensive subspecies identification of 175 nontuberculous mycobacteria species based on 7547 genomic profiles.</title>
        <authorList>
            <person name="Matsumoto Y."/>
            <person name="Kinjo T."/>
            <person name="Motooka D."/>
            <person name="Nabeya D."/>
            <person name="Jung N."/>
            <person name="Uechi K."/>
            <person name="Horii T."/>
            <person name="Iida T."/>
            <person name="Fujita J."/>
            <person name="Nakamura S."/>
        </authorList>
    </citation>
    <scope>NUCLEOTIDE SEQUENCE [LARGE SCALE GENOMIC DNA]</scope>
    <source>
        <strain evidence="2 4">JCM 17324</strain>
    </source>
</reference>
<dbReference type="AlphaFoldDB" id="A0AAC9YLK8"/>
<dbReference type="Proteomes" id="UP000466831">
    <property type="component" value="Chromosome"/>
</dbReference>
<keyword evidence="4" id="KW-1185">Reference proteome</keyword>
<proteinExistence type="predicted"/>
<evidence type="ECO:0000313" key="2">
    <source>
        <dbReference type="EMBL" id="BBY11589.1"/>
    </source>
</evidence>
<protein>
    <submittedName>
        <fullName evidence="2">LysR family transcriptional regulator</fullName>
    </submittedName>
    <submittedName>
        <fullName evidence="1">NmrA family protein</fullName>
    </submittedName>
</protein>
<dbReference type="SUPFAM" id="SSF51735">
    <property type="entry name" value="NAD(P)-binding Rossmann-fold domains"/>
    <property type="match status" value="1"/>
</dbReference>
<dbReference type="EMBL" id="CP023147">
    <property type="protein sequence ID" value="ASW91658.1"/>
    <property type="molecule type" value="Genomic_DNA"/>
</dbReference>
<evidence type="ECO:0000313" key="4">
    <source>
        <dbReference type="Proteomes" id="UP000466831"/>
    </source>
</evidence>
<reference evidence="2" key="3">
    <citation type="submission" date="2020-02" db="EMBL/GenBank/DDBJ databases">
        <authorList>
            <person name="Matsumoto Y."/>
            <person name="Kinjo T."/>
            <person name="Motooka D."/>
            <person name="Nabeya D."/>
            <person name="Jung N."/>
            <person name="Uechi K."/>
            <person name="Horii T."/>
            <person name="Iida T."/>
            <person name="Fujita J."/>
            <person name="Nakamura S."/>
        </authorList>
    </citation>
    <scope>NUCLEOTIDE SEQUENCE</scope>
    <source>
        <strain evidence="2">JCM 17324</strain>
    </source>
</reference>
<reference evidence="1 3" key="1">
    <citation type="submission" date="2017-08" db="EMBL/GenBank/DDBJ databases">
        <title>Phylogentic analysis of Mycobacterium avium complex whole genomes.</title>
        <authorList>
            <person name="Caverly L.J."/>
            <person name="Spilker T."/>
            <person name="LiPuma J."/>
        </authorList>
    </citation>
    <scope>NUCLEOTIDE SEQUENCE [LARGE SCALE GENOMIC DNA]</scope>
    <source>
        <strain evidence="1 3">FLAC0026</strain>
    </source>
</reference>
<dbReference type="InterPro" id="IPR036291">
    <property type="entry name" value="NAD(P)-bd_dom_sf"/>
</dbReference>
<organism evidence="1 3">
    <name type="scientific">Mycobacterium marseillense</name>
    <dbReference type="NCBI Taxonomy" id="701042"/>
    <lineage>
        <taxon>Bacteria</taxon>
        <taxon>Bacillati</taxon>
        <taxon>Actinomycetota</taxon>
        <taxon>Actinomycetes</taxon>
        <taxon>Mycobacteriales</taxon>
        <taxon>Mycobacteriaceae</taxon>
        <taxon>Mycobacterium</taxon>
        <taxon>Mycobacterium avium complex (MAC)</taxon>
    </lineage>
</organism>
<gene>
    <name evidence="1" type="ORF">CKJ54_18655</name>
    <name evidence="2" type="ORF">MMARJ_23290</name>
</gene>
<sequence>MRAVTTIAVIGATGTAGSRVVARLRSRDVAVVEISREQGIDLFNGADLCEALEGVDVAIDVSDPVPPEPSDIGQSLATASHNIVGACATQEVHRLVVPTIAGIEDPELDGIPYYEAKRAAKNILLDGPVPTTIVKSTQWYECATHCDAVSCDGDEVIVEDWLIQPIAADTVADVLVEAALGQSHTPRTITGPNHIRLPELTSKLLAQQGDSRPVRTVRPAVAALANGALLASGHAVVVGPDVDTWLQTLAPPSTDGHHAAEGEEPAGS</sequence>
<dbReference type="EMBL" id="AP022584">
    <property type="protein sequence ID" value="BBY11589.1"/>
    <property type="molecule type" value="Genomic_DNA"/>
</dbReference>
<accession>A0AAC9YLK8</accession>
<dbReference type="KEGG" id="mmal:CKJ54_18655"/>
<dbReference type="RefSeq" id="WP_067175270.1">
    <property type="nucleotide sequence ID" value="NZ_AP022584.1"/>
</dbReference>
<dbReference type="Proteomes" id="UP000216246">
    <property type="component" value="Chromosome"/>
</dbReference>
<evidence type="ECO:0000313" key="3">
    <source>
        <dbReference type="Proteomes" id="UP000216246"/>
    </source>
</evidence>
<name>A0AAC9YLK8_9MYCO</name>
<dbReference type="Gene3D" id="3.40.50.720">
    <property type="entry name" value="NAD(P)-binding Rossmann-like Domain"/>
    <property type="match status" value="1"/>
</dbReference>
<evidence type="ECO:0000313" key="1">
    <source>
        <dbReference type="EMBL" id="ASW91658.1"/>
    </source>
</evidence>